<sequence>MLDWVDLIIRIGVGVGPGTLIEIGADGFGATDPHTLHTDTSRSIPSPAWSPSVWS</sequence>
<dbReference type="AlphaFoldDB" id="A0A239WEL8"/>
<proteinExistence type="predicted"/>
<gene>
    <name evidence="2" type="ORF">SAMEA4412665_00786</name>
</gene>
<dbReference type="KEGG" id="cgrn:4412665_00786"/>
<reference evidence="2 3" key="1">
    <citation type="submission" date="2017-06" db="EMBL/GenBank/DDBJ databases">
        <authorList>
            <consortium name="Pathogen Informatics"/>
        </authorList>
    </citation>
    <scope>NUCLEOTIDE SEQUENCE [LARGE SCALE GENOMIC DNA]</scope>
    <source>
        <strain evidence="2 3">NCTC11865</strain>
    </source>
</reference>
<dbReference type="Proteomes" id="UP000215332">
    <property type="component" value="Chromosome 1"/>
</dbReference>
<evidence type="ECO:0000313" key="3">
    <source>
        <dbReference type="Proteomes" id="UP000215332"/>
    </source>
</evidence>
<feature type="region of interest" description="Disordered" evidence="1">
    <location>
        <begin position="32"/>
        <end position="55"/>
    </location>
</feature>
<evidence type="ECO:0000313" key="2">
    <source>
        <dbReference type="EMBL" id="SNV32368.1"/>
    </source>
</evidence>
<accession>A0A239WEL8</accession>
<organism evidence="2 3">
    <name type="scientific">Cutibacterium granulosum</name>
    <dbReference type="NCBI Taxonomy" id="33011"/>
    <lineage>
        <taxon>Bacteria</taxon>
        <taxon>Bacillati</taxon>
        <taxon>Actinomycetota</taxon>
        <taxon>Actinomycetes</taxon>
        <taxon>Propionibacteriales</taxon>
        <taxon>Propionibacteriaceae</taxon>
        <taxon>Cutibacterium</taxon>
    </lineage>
</organism>
<name>A0A239WEL8_9ACTN</name>
<protein>
    <submittedName>
        <fullName evidence="2">Uncharacterized protein</fullName>
    </submittedName>
</protein>
<evidence type="ECO:0000256" key="1">
    <source>
        <dbReference type="SAM" id="MobiDB-lite"/>
    </source>
</evidence>
<dbReference type="EMBL" id="LT906441">
    <property type="protein sequence ID" value="SNV32368.1"/>
    <property type="molecule type" value="Genomic_DNA"/>
</dbReference>